<dbReference type="InterPro" id="IPR036518">
    <property type="entry name" value="CobE/GbiG_C_sf"/>
</dbReference>
<evidence type="ECO:0000259" key="1">
    <source>
        <dbReference type="Pfam" id="PF01890"/>
    </source>
</evidence>
<dbReference type="InterPro" id="IPR021744">
    <property type="entry name" value="CbiG_N"/>
</dbReference>
<dbReference type="Proteomes" id="UP001525890">
    <property type="component" value="Unassembled WGS sequence"/>
</dbReference>
<feature type="domain" description="Cobalamin synthesis G N-terminal" evidence="2">
    <location>
        <begin position="64"/>
        <end position="143"/>
    </location>
</feature>
<organism evidence="3 4">
    <name type="scientific">Laspinema palackyanum D2a</name>
    <dbReference type="NCBI Taxonomy" id="2953684"/>
    <lineage>
        <taxon>Bacteria</taxon>
        <taxon>Bacillati</taxon>
        <taxon>Cyanobacteriota</taxon>
        <taxon>Cyanophyceae</taxon>
        <taxon>Oscillatoriophycideae</taxon>
        <taxon>Oscillatoriales</taxon>
        <taxon>Laspinemataceae</taxon>
        <taxon>Laspinema</taxon>
        <taxon>Laspinema palackyanum</taxon>
    </lineage>
</organism>
<accession>A0ABT2MZF3</accession>
<evidence type="ECO:0000259" key="2">
    <source>
        <dbReference type="Pfam" id="PF11760"/>
    </source>
</evidence>
<dbReference type="RefSeq" id="WP_368008728.1">
    <property type="nucleotide sequence ID" value="NZ_JAMXFF010000046.1"/>
</dbReference>
<dbReference type="PANTHER" id="PTHR37477:SF1">
    <property type="entry name" value="COBALT-PRECORRIN-5A HYDROLASE"/>
    <property type="match status" value="1"/>
</dbReference>
<name>A0ABT2MZF3_9CYAN</name>
<feature type="domain" description="CobE/GbiG C-terminal" evidence="1">
    <location>
        <begin position="170"/>
        <end position="301"/>
    </location>
</feature>
<keyword evidence="4" id="KW-1185">Reference proteome</keyword>
<protein>
    <submittedName>
        <fullName evidence="3">Cobalamin biosynthesis protein</fullName>
    </submittedName>
</protein>
<dbReference type="InterPro" id="IPR052553">
    <property type="entry name" value="CbiG_hydrolase"/>
</dbReference>
<reference evidence="3 4" key="1">
    <citation type="journal article" date="2022" name="Front. Microbiol.">
        <title>High genomic differentiation and limited gene flow indicate recent cryptic speciation within the genus Laspinema (cyanobacteria).</title>
        <authorList>
            <person name="Stanojkovic A."/>
            <person name="Skoupy S."/>
            <person name="Skaloud P."/>
            <person name="Dvorak P."/>
        </authorList>
    </citation>
    <scope>NUCLEOTIDE SEQUENCE [LARGE SCALE GENOMIC DNA]</scope>
    <source>
        <strain evidence="3 4">D2a</strain>
    </source>
</reference>
<dbReference type="Pfam" id="PF11760">
    <property type="entry name" value="CbiG_N"/>
    <property type="match status" value="1"/>
</dbReference>
<dbReference type="SUPFAM" id="SSF159672">
    <property type="entry name" value="CbiG N-terminal domain-like"/>
    <property type="match status" value="1"/>
</dbReference>
<comment type="caution">
    <text evidence="3">The sequence shown here is derived from an EMBL/GenBank/DDBJ whole genome shotgun (WGS) entry which is preliminary data.</text>
</comment>
<evidence type="ECO:0000313" key="3">
    <source>
        <dbReference type="EMBL" id="MCT7969256.1"/>
    </source>
</evidence>
<dbReference type="InterPro" id="IPR038029">
    <property type="entry name" value="GbiG_N_sf"/>
</dbReference>
<proteinExistence type="predicted"/>
<sequence>MKLSLFEDYQPIAAIAVTPSGLKRLLSLCDATDAILWIPASCQNAIDGTTHPRVQVYTDSLTDHLAKIWPDYRDFIFCLATGAVVRAIAPLLQHQSIDPAVVVVDEVGKFTRSLCSGHQGVADSLTQAVAYHFGATPVLTDASRVWISATQRQFAPNSEFPKVQWHPRILWVGVGCARGTSRRVVETAIAQVCQSRHFAQGAIAGIATIDNKADEVGLLELCEARQWPLKTFSSEVLKSVTVPTPSTVVGQKIGTPSVAEAAAIVAAQGFNSPGETSNSLLVSKQIFRLEGESGAVTVAIAQAEREYTRREEK</sequence>
<dbReference type="EMBL" id="JAMXFF010000046">
    <property type="protein sequence ID" value="MCT7969256.1"/>
    <property type="molecule type" value="Genomic_DNA"/>
</dbReference>
<dbReference type="Gene3D" id="3.30.420.180">
    <property type="entry name" value="CobE/GbiG C-terminal domain"/>
    <property type="match status" value="1"/>
</dbReference>
<evidence type="ECO:0000313" key="4">
    <source>
        <dbReference type="Proteomes" id="UP001525890"/>
    </source>
</evidence>
<dbReference type="Pfam" id="PF01890">
    <property type="entry name" value="CbiG_C"/>
    <property type="match status" value="1"/>
</dbReference>
<dbReference type="PANTHER" id="PTHR37477">
    <property type="entry name" value="COBALT-PRECORRIN-5A HYDROLASE"/>
    <property type="match status" value="1"/>
</dbReference>
<dbReference type="SUPFAM" id="SSF159664">
    <property type="entry name" value="CobE/GbiG C-terminal domain-like"/>
    <property type="match status" value="1"/>
</dbReference>
<dbReference type="Gene3D" id="3.40.50.11220">
    <property type="match status" value="1"/>
</dbReference>
<dbReference type="InterPro" id="IPR002750">
    <property type="entry name" value="CobE/GbiG_C"/>
</dbReference>
<gene>
    <name evidence="3" type="ORF">NG799_23345</name>
</gene>